<dbReference type="Pfam" id="PF05285">
    <property type="entry name" value="SDA1_dom"/>
    <property type="match status" value="1"/>
</dbReference>
<evidence type="ECO:0000259" key="11">
    <source>
        <dbReference type="Pfam" id="PF21638"/>
    </source>
</evidence>
<dbReference type="GO" id="GO:0042273">
    <property type="term" value="P:ribosomal large subunit biogenesis"/>
    <property type="evidence" value="ECO:0007669"/>
    <property type="project" value="UniProtKB-UniRule"/>
</dbReference>
<dbReference type="InterPro" id="IPR007949">
    <property type="entry name" value="SDA1_MD"/>
</dbReference>
<feature type="compositionally biased region" description="Basic residues" evidence="8">
    <location>
        <begin position="698"/>
        <end position="707"/>
    </location>
</feature>
<dbReference type="Proteomes" id="UP000187429">
    <property type="component" value="Unassembled WGS sequence"/>
</dbReference>
<evidence type="ECO:0000259" key="10">
    <source>
        <dbReference type="Pfam" id="PF08158"/>
    </source>
</evidence>
<evidence type="ECO:0000256" key="8">
    <source>
        <dbReference type="SAM" id="MobiDB-lite"/>
    </source>
</evidence>
<dbReference type="GO" id="GO:0005730">
    <property type="term" value="C:nucleolus"/>
    <property type="evidence" value="ECO:0007669"/>
    <property type="project" value="UniProtKB-SubCell"/>
</dbReference>
<comment type="caution">
    <text evidence="12">The sequence shown here is derived from an EMBL/GenBank/DDBJ whole genome shotgun (WGS) entry which is preliminary data.</text>
</comment>
<evidence type="ECO:0000313" key="12">
    <source>
        <dbReference type="EMBL" id="OMJ27274.1"/>
    </source>
</evidence>
<evidence type="ECO:0000259" key="9">
    <source>
        <dbReference type="Pfam" id="PF05285"/>
    </source>
</evidence>
<feature type="compositionally biased region" description="Basic and acidic residues" evidence="8">
    <location>
        <begin position="635"/>
        <end position="663"/>
    </location>
</feature>
<comment type="function">
    <text evidence="6">Required for 60S pre-ribosomal subunits export to the cytoplasm.</text>
</comment>
<dbReference type="EMBL" id="LSSM01001092">
    <property type="protein sequence ID" value="OMJ27274.1"/>
    <property type="molecule type" value="Genomic_DNA"/>
</dbReference>
<evidence type="ECO:0000256" key="5">
    <source>
        <dbReference type="ARBA" id="ARBA00023242"/>
    </source>
</evidence>
<protein>
    <recommendedName>
        <fullName evidence="6">Protein SDA1</fullName>
    </recommendedName>
</protein>
<dbReference type="InterPro" id="IPR027312">
    <property type="entry name" value="Sda1"/>
</dbReference>
<feature type="region of interest" description="Disordered" evidence="8">
    <location>
        <begin position="575"/>
        <end position="613"/>
    </location>
</feature>
<feature type="compositionally biased region" description="Basic and acidic residues" evidence="8">
    <location>
        <begin position="687"/>
        <end position="697"/>
    </location>
</feature>
<keyword evidence="13" id="KW-1185">Reference proteome</keyword>
<dbReference type="Pfam" id="PF08158">
    <property type="entry name" value="SDA1_HEAT"/>
    <property type="match status" value="1"/>
</dbReference>
<organism evidence="12 13">
    <name type="scientific">Smittium culicis</name>
    <dbReference type="NCBI Taxonomy" id="133412"/>
    <lineage>
        <taxon>Eukaryota</taxon>
        <taxon>Fungi</taxon>
        <taxon>Fungi incertae sedis</taxon>
        <taxon>Zoopagomycota</taxon>
        <taxon>Kickxellomycotina</taxon>
        <taxon>Harpellomycetes</taxon>
        <taxon>Harpellales</taxon>
        <taxon>Legeriomycetaceae</taxon>
        <taxon>Smittium</taxon>
    </lineage>
</organism>
<keyword evidence="2 6" id="KW-0813">Transport</keyword>
<gene>
    <name evidence="12" type="ORF">AYI69_g3297</name>
</gene>
<evidence type="ECO:0000256" key="1">
    <source>
        <dbReference type="ARBA" id="ARBA00005783"/>
    </source>
</evidence>
<keyword evidence="4 6" id="KW-0653">Protein transport</keyword>
<dbReference type="Pfam" id="PF21638">
    <property type="entry name" value="SDA1_C"/>
    <property type="match status" value="1"/>
</dbReference>
<comment type="similarity">
    <text evidence="1 6">Belongs to the SDA1 family.</text>
</comment>
<comment type="subcellular location">
    <subcellularLocation>
        <location evidence="6">Nucleus</location>
        <location evidence="6">Nucleolus</location>
    </subcellularLocation>
</comment>
<feature type="compositionally biased region" description="Acidic residues" evidence="8">
    <location>
        <begin position="242"/>
        <end position="252"/>
    </location>
</feature>
<keyword evidence="5 6" id="KW-0539">Nucleus</keyword>
<dbReference type="PANTHER" id="PTHR12730">
    <property type="entry name" value="HSDA/SDA1-RELATED"/>
    <property type="match status" value="1"/>
</dbReference>
<dbReference type="InterPro" id="IPR016024">
    <property type="entry name" value="ARM-type_fold"/>
</dbReference>
<feature type="coiled-coil region" evidence="7">
    <location>
        <begin position="287"/>
        <end position="316"/>
    </location>
</feature>
<evidence type="ECO:0000256" key="6">
    <source>
        <dbReference type="RuleBase" id="RU365057"/>
    </source>
</evidence>
<proteinExistence type="inferred from homology"/>
<dbReference type="InterPro" id="IPR012977">
    <property type="entry name" value="SDA1_N"/>
</dbReference>
<evidence type="ECO:0000256" key="3">
    <source>
        <dbReference type="ARBA" id="ARBA00022517"/>
    </source>
</evidence>
<feature type="domain" description="SDA1 middle" evidence="9">
    <location>
        <begin position="529"/>
        <end position="639"/>
    </location>
</feature>
<reference evidence="13" key="1">
    <citation type="submission" date="2017-01" db="EMBL/GenBank/DDBJ databases">
        <authorList>
            <person name="Wang Y."/>
            <person name="White M."/>
            <person name="Kvist S."/>
            <person name="Moncalvo J.-M."/>
        </authorList>
    </citation>
    <scope>NUCLEOTIDE SEQUENCE [LARGE SCALE GENOMIC DNA]</scope>
    <source>
        <strain evidence="13">ID-206-W2</strain>
    </source>
</reference>
<dbReference type="GO" id="GO:0015031">
    <property type="term" value="P:protein transport"/>
    <property type="evidence" value="ECO:0007669"/>
    <property type="project" value="UniProtKB-KW"/>
</dbReference>
<evidence type="ECO:0000313" key="13">
    <source>
        <dbReference type="Proteomes" id="UP000187429"/>
    </source>
</evidence>
<sequence>MGRRQRATEVLDNLPQLQNLIKRDPASYREEFLQQWRHFESSLSIFDLKPEDEYKDFSELLMFLSHVSMLYPKDCEGYPDKLLNLLQRHYMVLNPSFRKSIVQSIILMRNKRQVSSIRVLPVFFTMFRCQDKALRELLYAYILNDIKSANKGQHKNNQLNKVIQNYMFSIINSPEAQNKTSPGAIAAKKSLDVCIELYKKNIWNDAKTVNVIALGAFSPITKIKVTCVQFFLNPTSKKSSDDGDSDTDDSSDSDSQSNSKKMSRSDLLKLKKNHAFTKKTKSKQRLIEKATKLYKKTTKENEKEEDIDELEEKKKNKDQPHFRVLSLIHDPQNFAEKLFSLSTSNSNSSKKGGQTVERFEVRLMQLKLVSRLMGYHQLYIPSFYPFMLRYLQPHQRDVTTILALYASAIHQYTPPDAIQPQLRAIANNFVSDHCSPEVISAGLNSIRAVASRQPLSVDSELLSDLIEYRKHRDKGVMMAARSLLQLYREKYPEILPRKERGKTASEKLISDSKDPKPLFGKEYIAEAEDSELSADKVLNSGATGKKKQRVDMMRILTDEDFAKIDRIKQRRLEKEQLAAEENNTNVSGNKKRKISSTSTTENNDEEKDYYNTNDILGAYHAGKKAKATYEERIKSIQAGREGREKYASKKSKRESDGRSTSNKEKRKTKNFKMISHKQGNVVKGKRSLVEKRRELRSHIKKQKKKGF</sequence>
<evidence type="ECO:0000256" key="7">
    <source>
        <dbReference type="SAM" id="Coils"/>
    </source>
</evidence>
<dbReference type="PANTHER" id="PTHR12730:SF0">
    <property type="entry name" value="PROTEIN SDA1 HOMOLOG"/>
    <property type="match status" value="1"/>
</dbReference>
<accession>A0A1R1YK64</accession>
<feature type="region of interest" description="Disordered" evidence="8">
    <location>
        <begin position="236"/>
        <end position="264"/>
    </location>
</feature>
<keyword evidence="7" id="KW-0175">Coiled coil</keyword>
<dbReference type="OrthoDB" id="2196187at2759"/>
<feature type="domain" description="SDA1 N-terminal" evidence="10">
    <location>
        <begin position="63"/>
        <end position="472"/>
    </location>
</feature>
<name>A0A1R1YK64_9FUNG</name>
<keyword evidence="3 6" id="KW-0690">Ribosome biogenesis</keyword>
<feature type="domain" description="SDA1 C-terminal" evidence="11">
    <location>
        <begin position="659"/>
        <end position="705"/>
    </location>
</feature>
<dbReference type="GO" id="GO:0000055">
    <property type="term" value="P:ribosomal large subunit export from nucleus"/>
    <property type="evidence" value="ECO:0007669"/>
    <property type="project" value="UniProtKB-UniRule"/>
</dbReference>
<feature type="region of interest" description="Disordered" evidence="8">
    <location>
        <begin position="635"/>
        <end position="707"/>
    </location>
</feature>
<evidence type="ECO:0000256" key="2">
    <source>
        <dbReference type="ARBA" id="ARBA00022448"/>
    </source>
</evidence>
<dbReference type="SUPFAM" id="SSF48371">
    <property type="entry name" value="ARM repeat"/>
    <property type="match status" value="1"/>
</dbReference>
<dbReference type="AlphaFoldDB" id="A0A1R1YK64"/>
<evidence type="ECO:0000256" key="4">
    <source>
        <dbReference type="ARBA" id="ARBA00022927"/>
    </source>
</evidence>
<dbReference type="InterPro" id="IPR048292">
    <property type="entry name" value="SDA1_C"/>
</dbReference>